<dbReference type="InterPro" id="IPR043895">
    <property type="entry name" value="DUF5839"/>
</dbReference>
<dbReference type="Pfam" id="PF19157">
    <property type="entry name" value="DUF5839"/>
    <property type="match status" value="1"/>
</dbReference>
<sequence length="87" mass="10135">MKVIEGFHIKKIQRGTKKGQDYINHNKRYVWKIPERLEGQIEKGDIVWVHAKKDNKDIKARVLVVDVLENNDGALRSVIKIAKKCNK</sequence>
<proteinExistence type="predicted"/>
<gene>
    <name evidence="1" type="ORF">ERS852470_03650</name>
</gene>
<evidence type="ECO:0000313" key="2">
    <source>
        <dbReference type="Proteomes" id="UP000095558"/>
    </source>
</evidence>
<evidence type="ECO:0000313" key="1">
    <source>
        <dbReference type="EMBL" id="CUO89154.1"/>
    </source>
</evidence>
<dbReference type="RefSeq" id="WP_055277997.1">
    <property type="nucleotide sequence ID" value="NZ_CYYT01000073.1"/>
</dbReference>
<reference evidence="1 2" key="1">
    <citation type="submission" date="2015-09" db="EMBL/GenBank/DDBJ databases">
        <authorList>
            <consortium name="Pathogen Informatics"/>
        </authorList>
    </citation>
    <scope>NUCLEOTIDE SEQUENCE [LARGE SCALE GENOMIC DNA]</scope>
    <source>
        <strain evidence="1 2">2789STDY5834855</strain>
    </source>
</reference>
<name>A0A174L7K0_9CLOT</name>
<accession>A0A174L7K0</accession>
<dbReference type="AlphaFoldDB" id="A0A174L7K0"/>
<protein>
    <submittedName>
        <fullName evidence="1">Uncharacterized protein</fullName>
    </submittedName>
</protein>
<organism evidence="1 2">
    <name type="scientific">Clostridium disporicum</name>
    <dbReference type="NCBI Taxonomy" id="84024"/>
    <lineage>
        <taxon>Bacteria</taxon>
        <taxon>Bacillati</taxon>
        <taxon>Bacillota</taxon>
        <taxon>Clostridia</taxon>
        <taxon>Eubacteriales</taxon>
        <taxon>Clostridiaceae</taxon>
        <taxon>Clostridium</taxon>
    </lineage>
</organism>
<dbReference type="OrthoDB" id="2940740at2"/>
<dbReference type="EMBL" id="CYZV01000076">
    <property type="protein sequence ID" value="CUO89154.1"/>
    <property type="molecule type" value="Genomic_DNA"/>
</dbReference>
<dbReference type="Proteomes" id="UP000095558">
    <property type="component" value="Unassembled WGS sequence"/>
</dbReference>